<evidence type="ECO:0000259" key="1">
    <source>
        <dbReference type="Pfam" id="PF01841"/>
    </source>
</evidence>
<reference evidence="3 4" key="1">
    <citation type="submission" date="2016-11" db="EMBL/GenBank/DDBJ databases">
        <title>Trade-off between light-utilization and light-protection in marine flavobacteria.</title>
        <authorList>
            <person name="Kumagai Y."/>
        </authorList>
    </citation>
    <scope>NUCLEOTIDE SEQUENCE [LARGE SCALE GENOMIC DNA]</scope>
    <source>
        <strain evidence="3 4">NBRC 107741</strain>
    </source>
</reference>
<dbReference type="InterPro" id="IPR024618">
    <property type="entry name" value="DUF3857"/>
</dbReference>
<dbReference type="AlphaFoldDB" id="A0A2S7KM27"/>
<comment type="caution">
    <text evidence="3">The sequence shown here is derived from an EMBL/GenBank/DDBJ whole genome shotgun (WGS) entry which is preliminary data.</text>
</comment>
<feature type="domain" description="Transglutaminase-like" evidence="1">
    <location>
        <begin position="301"/>
        <end position="381"/>
    </location>
</feature>
<dbReference type="Gene3D" id="2.60.40.3140">
    <property type="match status" value="1"/>
</dbReference>
<sequence>MIGYLTLNAQEYKFGKVDDETVLNYTYAQDTTASAVVLLEDRETYFNYEHPEGWVVVTDIHQRIKVLNTDGLDYATTSFVLYKSGGDRERIRTMKGYSFSPDNGKVVKEKLRNNGIFENKLNDNYTETTVTFPNVKVGSVVDLEYSIVSPFWEIEDLVIQQDIPVAHYRASVRTPGYFKYKRIVRGNVNISPNEYTRRRNMNIAYESGTKSNLTQATKTSNIQIEESVSEYDFKHIPALKEEPFVDNIDNYRFLVTYELAQVENADGTKKSYATSWEEVVKSIYDSKYFGDQLARKGYLKELVAQIKSEHTGALDRAAAAFDAIQKHMTWNGDYSKFSRNISQAYKEKTGSSGDINLMLVALMRELGLSASPVLVSTRSHGIPVFATVDGFNYVIAAVNINDQRFLMDATEKWSIPNVLPPRILNWYGTIVRESGTSSQISLYPEQISKRNYILNVELLEDGTIEGAQRGNSTLLDALSYRIEYSSTPKEQLEEDILDRFGLTEIEELEVKDLKDRTKPVTSSFHFVKEDAVEFIGNDIYLTPMFWLAMDSNPFTRDTRNFPVDYNYPFSHRKIVNIKIPEGYQVSSMPESVSISLPDGMGSFKYRISESSGTIGIQCSFEINQSVIPAFKYADLKEFYNQRLSKEMEQVVLSPI</sequence>
<organism evidence="3 4">
    <name type="scientific">Aureitalea marina</name>
    <dbReference type="NCBI Taxonomy" id="930804"/>
    <lineage>
        <taxon>Bacteria</taxon>
        <taxon>Pseudomonadati</taxon>
        <taxon>Bacteroidota</taxon>
        <taxon>Flavobacteriia</taxon>
        <taxon>Flavobacteriales</taxon>
        <taxon>Flavobacteriaceae</taxon>
        <taxon>Aureitalea</taxon>
    </lineage>
</organism>
<dbReference type="Proteomes" id="UP000239800">
    <property type="component" value="Unassembled WGS sequence"/>
</dbReference>
<evidence type="ECO:0000259" key="2">
    <source>
        <dbReference type="Pfam" id="PF12969"/>
    </source>
</evidence>
<evidence type="ECO:0008006" key="5">
    <source>
        <dbReference type="Google" id="ProtNLM"/>
    </source>
</evidence>
<dbReference type="Pfam" id="PF01841">
    <property type="entry name" value="Transglut_core"/>
    <property type="match status" value="1"/>
</dbReference>
<dbReference type="InterPro" id="IPR038765">
    <property type="entry name" value="Papain-like_cys_pep_sf"/>
</dbReference>
<name>A0A2S7KM27_9FLAO</name>
<protein>
    <recommendedName>
        <fullName evidence="5">DUF3857 domain-containing protein</fullName>
    </recommendedName>
</protein>
<dbReference type="EMBL" id="MQUB01000001">
    <property type="protein sequence ID" value="PQB03658.1"/>
    <property type="molecule type" value="Genomic_DNA"/>
</dbReference>
<dbReference type="Gene3D" id="2.60.120.1130">
    <property type="match status" value="1"/>
</dbReference>
<evidence type="ECO:0000313" key="3">
    <source>
        <dbReference type="EMBL" id="PQB03658.1"/>
    </source>
</evidence>
<evidence type="ECO:0000313" key="4">
    <source>
        <dbReference type="Proteomes" id="UP000239800"/>
    </source>
</evidence>
<proteinExistence type="predicted"/>
<keyword evidence="4" id="KW-1185">Reference proteome</keyword>
<dbReference type="InterPro" id="IPR002931">
    <property type="entry name" value="Transglutaminase-like"/>
</dbReference>
<dbReference type="SUPFAM" id="SSF54001">
    <property type="entry name" value="Cysteine proteinases"/>
    <property type="match status" value="1"/>
</dbReference>
<gene>
    <name evidence="3" type="ORF">BST85_01135</name>
</gene>
<accession>A0A2S7KM27</accession>
<feature type="domain" description="DUF3857" evidence="2">
    <location>
        <begin position="58"/>
        <end position="182"/>
    </location>
</feature>
<dbReference type="Gene3D" id="3.10.620.30">
    <property type="match status" value="1"/>
</dbReference>
<dbReference type="Pfam" id="PF12969">
    <property type="entry name" value="DUF3857"/>
    <property type="match status" value="1"/>
</dbReference>